<name>A0A1F4Q4S1_UNCSA</name>
<gene>
    <name evidence="1" type="ORF">A2625_07400</name>
</gene>
<accession>A0A1F4Q4S1</accession>
<evidence type="ECO:0008006" key="3">
    <source>
        <dbReference type="Google" id="ProtNLM"/>
    </source>
</evidence>
<evidence type="ECO:0000313" key="1">
    <source>
        <dbReference type="EMBL" id="OGB90849.1"/>
    </source>
</evidence>
<dbReference type="Proteomes" id="UP000178724">
    <property type="component" value="Unassembled WGS sequence"/>
</dbReference>
<organism evidence="1 2">
    <name type="scientific">candidate division WOR-1 bacterium RIFCSPHIGHO2_01_FULL_53_15</name>
    <dbReference type="NCBI Taxonomy" id="1802564"/>
    <lineage>
        <taxon>Bacteria</taxon>
        <taxon>Bacillati</taxon>
        <taxon>Saganbacteria</taxon>
    </lineage>
</organism>
<protein>
    <recommendedName>
        <fullName evidence="3">SpoVT-AbrB domain-containing protein</fullName>
    </recommendedName>
</protein>
<sequence length="82" mass="9513">MAKAIFKEGFILELPKSFTKKMSLKKGDWLVVKLLSGKEVVLEKPKKDYWEETFAWGKDFAKERRLKPKDVIEAVKAIRSGK</sequence>
<evidence type="ECO:0000313" key="2">
    <source>
        <dbReference type="Proteomes" id="UP000178724"/>
    </source>
</evidence>
<reference evidence="1 2" key="1">
    <citation type="journal article" date="2016" name="Nat. Commun.">
        <title>Thousands of microbial genomes shed light on interconnected biogeochemical processes in an aquifer system.</title>
        <authorList>
            <person name="Anantharaman K."/>
            <person name="Brown C.T."/>
            <person name="Hug L.A."/>
            <person name="Sharon I."/>
            <person name="Castelle C.J."/>
            <person name="Probst A.J."/>
            <person name="Thomas B.C."/>
            <person name="Singh A."/>
            <person name="Wilkins M.J."/>
            <person name="Karaoz U."/>
            <person name="Brodie E.L."/>
            <person name="Williams K.H."/>
            <person name="Hubbard S.S."/>
            <person name="Banfield J.F."/>
        </authorList>
    </citation>
    <scope>NUCLEOTIDE SEQUENCE [LARGE SCALE GENOMIC DNA]</scope>
</reference>
<dbReference type="AlphaFoldDB" id="A0A1F4Q4S1"/>
<dbReference type="EMBL" id="METM01000003">
    <property type="protein sequence ID" value="OGB90849.1"/>
    <property type="molecule type" value="Genomic_DNA"/>
</dbReference>
<dbReference type="InterPro" id="IPR037914">
    <property type="entry name" value="SpoVT-AbrB_sf"/>
</dbReference>
<proteinExistence type="predicted"/>
<comment type="caution">
    <text evidence="1">The sequence shown here is derived from an EMBL/GenBank/DDBJ whole genome shotgun (WGS) entry which is preliminary data.</text>
</comment>
<dbReference type="SUPFAM" id="SSF89447">
    <property type="entry name" value="AbrB/MazE/MraZ-like"/>
    <property type="match status" value="1"/>
</dbReference>